<gene>
    <name evidence="4" type="ORF">B0A52_09191</name>
</gene>
<feature type="compositionally biased region" description="Acidic residues" evidence="2">
    <location>
        <begin position="70"/>
        <end position="98"/>
    </location>
</feature>
<feature type="compositionally biased region" description="Low complexity" evidence="2">
    <location>
        <begin position="329"/>
        <end position="340"/>
    </location>
</feature>
<dbReference type="InterPro" id="IPR013272">
    <property type="entry name" value="Vps72/YL1_C"/>
</dbReference>
<dbReference type="Pfam" id="PF05764">
    <property type="entry name" value="YL1"/>
    <property type="match status" value="1"/>
</dbReference>
<reference evidence="4 5" key="1">
    <citation type="submission" date="2017-03" db="EMBL/GenBank/DDBJ databases">
        <title>Genomes of endolithic fungi from Antarctica.</title>
        <authorList>
            <person name="Coleine C."/>
            <person name="Masonjones S."/>
            <person name="Stajich J.E."/>
        </authorList>
    </citation>
    <scope>NUCLEOTIDE SEQUENCE [LARGE SCALE GENOMIC DNA]</scope>
    <source>
        <strain evidence="4 5">CCFEE 6314</strain>
    </source>
</reference>
<dbReference type="VEuPathDB" id="FungiDB:PV10_03089"/>
<feature type="compositionally biased region" description="Low complexity" evidence="2">
    <location>
        <begin position="398"/>
        <end position="413"/>
    </location>
</feature>
<dbReference type="AlphaFoldDB" id="A0A438MVN6"/>
<organism evidence="4 5">
    <name type="scientific">Exophiala mesophila</name>
    <name type="common">Black yeast-like fungus</name>
    <dbReference type="NCBI Taxonomy" id="212818"/>
    <lineage>
        <taxon>Eukaryota</taxon>
        <taxon>Fungi</taxon>
        <taxon>Dikarya</taxon>
        <taxon>Ascomycota</taxon>
        <taxon>Pezizomycotina</taxon>
        <taxon>Eurotiomycetes</taxon>
        <taxon>Chaetothyriomycetidae</taxon>
        <taxon>Chaetothyriales</taxon>
        <taxon>Herpotrichiellaceae</taxon>
        <taxon>Exophiala</taxon>
    </lineage>
</organism>
<feature type="compositionally biased region" description="Low complexity" evidence="2">
    <location>
        <begin position="352"/>
        <end position="369"/>
    </location>
</feature>
<sequence>MSDEDPPADTPQLSDSDLSQDESDEEPIESLVAGRERRKTAGNRYDRDLVLEESHPDEEEPDEVTLLFAEDGEEEDDEFRSDEGEDDADMSSSDDDDQGPNAGADDLEGENELQKQAKAERSKKRKADLALTSVAGIRKKAKTIPTRPSLSTTEPKPKPSKKKERVTWIHSEGSGRSSLRKQTIAHRAETIQRLRESEAQSKKLKALKEKRDRQRAEDAPKELTQADRLAEAARVERQNAKSLNRWETMEKKRQEEQAAKLAALKNRKLDGPVLTYWSAKMKWVPPKPGRYGVKEPEIVQEGVKKKPGRKTKAFLEEQAAAKRAEEAKLAAAMAPAQPTAGNPDGGPTLATATAPDGQASAPAAPGSPAKENKEAALPNSLTETVHTAEENQEKVDKPANSTTPATNPTDAAPVIAEEKVPASTETRPESKDVSNAKTPSQQDDSFLTGIYEFAAMEGEDQTSKANDAAQEPKAQKPDGNEQASDVAMPDAESTKPGEDGEKSAPKDGPKDGPVETGADGQSSESLNPPNPPDPKPVDAITKANEATTTKSQVESEASNPAPETEKSENAPDEASKPSQEAADAPVIKSEPSNPSQLQDVEMVDSKAEEEPEPIPEDTTRNVMILDKFDVLSSDARQEFSVFYSQKKATSKTVKRSQELCPITTLPVKYRDPSTGIGYGNAAAYKKLRDLRHHKFAWSSMLGCYVGGSEQPPARGVPEGFLGT</sequence>
<feature type="compositionally biased region" description="Basic and acidic residues" evidence="2">
    <location>
        <begin position="563"/>
        <end position="575"/>
    </location>
</feature>
<dbReference type="PANTHER" id="PTHR13275">
    <property type="entry name" value="YL-1 PROTEIN TRANSCRIPTION FACTOR-LIKE 1"/>
    <property type="match status" value="1"/>
</dbReference>
<feature type="region of interest" description="Disordered" evidence="2">
    <location>
        <begin position="298"/>
        <end position="619"/>
    </location>
</feature>
<evidence type="ECO:0000256" key="2">
    <source>
        <dbReference type="SAM" id="MobiDB-lite"/>
    </source>
</evidence>
<feature type="compositionally biased region" description="Basic and acidic residues" evidence="2">
    <location>
        <begin position="492"/>
        <end position="513"/>
    </location>
</feature>
<evidence type="ECO:0000259" key="3">
    <source>
        <dbReference type="SMART" id="SM00993"/>
    </source>
</evidence>
<dbReference type="GO" id="GO:0005634">
    <property type="term" value="C:nucleus"/>
    <property type="evidence" value="ECO:0007669"/>
    <property type="project" value="TreeGrafter"/>
</dbReference>
<name>A0A438MVN6_EXOME</name>
<accession>A0A438MVN6</accession>
<dbReference type="InterPro" id="IPR046757">
    <property type="entry name" value="YL1_N"/>
</dbReference>
<feature type="compositionally biased region" description="Basic and acidic residues" evidence="2">
    <location>
        <begin position="186"/>
        <end position="229"/>
    </location>
</feature>
<feature type="compositionally biased region" description="Polar residues" evidence="2">
    <location>
        <begin position="544"/>
        <end position="558"/>
    </location>
</feature>
<evidence type="ECO:0000256" key="1">
    <source>
        <dbReference type="ARBA" id="ARBA00006832"/>
    </source>
</evidence>
<feature type="domain" description="Vps72/YL1 C-terminal" evidence="3">
    <location>
        <begin position="658"/>
        <end position="687"/>
    </location>
</feature>
<feature type="compositionally biased region" description="Basic and acidic residues" evidence="2">
    <location>
        <begin position="416"/>
        <end position="434"/>
    </location>
</feature>
<dbReference type="Pfam" id="PF08265">
    <property type="entry name" value="YL1_C"/>
    <property type="match status" value="1"/>
</dbReference>
<comment type="caution">
    <text evidence="4">The sequence shown here is derived from an EMBL/GenBank/DDBJ whole genome shotgun (WGS) entry which is preliminary data.</text>
</comment>
<feature type="region of interest" description="Disordered" evidence="2">
    <location>
        <begin position="1"/>
        <end position="229"/>
    </location>
</feature>
<dbReference type="Proteomes" id="UP000288859">
    <property type="component" value="Unassembled WGS sequence"/>
</dbReference>
<feature type="compositionally biased region" description="Polar residues" evidence="2">
    <location>
        <begin position="435"/>
        <end position="445"/>
    </location>
</feature>
<feature type="compositionally biased region" description="Basic and acidic residues" evidence="2">
    <location>
        <begin position="44"/>
        <end position="54"/>
    </location>
</feature>
<dbReference type="OrthoDB" id="3942062at2759"/>
<dbReference type="PANTHER" id="PTHR13275:SF4">
    <property type="entry name" value="VACUOLAR PROTEIN SORTING-ASSOCIATED PROTEIN 72 HOMOLOG"/>
    <property type="match status" value="1"/>
</dbReference>
<dbReference type="SMART" id="SM00993">
    <property type="entry name" value="YL1_C"/>
    <property type="match status" value="1"/>
</dbReference>
<proteinExistence type="inferred from homology"/>
<feature type="compositionally biased region" description="Basic and acidic residues" evidence="2">
    <location>
        <begin position="386"/>
        <end position="397"/>
    </location>
</feature>
<evidence type="ECO:0000313" key="5">
    <source>
        <dbReference type="Proteomes" id="UP000288859"/>
    </source>
</evidence>
<feature type="compositionally biased region" description="Acidic residues" evidence="2">
    <location>
        <begin position="18"/>
        <end position="28"/>
    </location>
</feature>
<dbReference type="EMBL" id="NAJM01000053">
    <property type="protein sequence ID" value="RVX66977.1"/>
    <property type="molecule type" value="Genomic_DNA"/>
</dbReference>
<feature type="compositionally biased region" description="Basic and acidic residues" evidence="2">
    <location>
        <begin position="313"/>
        <end position="328"/>
    </location>
</feature>
<comment type="similarity">
    <text evidence="1">Belongs to the VPS72/YL1 family.</text>
</comment>
<evidence type="ECO:0000313" key="4">
    <source>
        <dbReference type="EMBL" id="RVX66977.1"/>
    </source>
</evidence>
<protein>
    <recommendedName>
        <fullName evidence="3">Vps72/YL1 C-terminal domain-containing protein</fullName>
    </recommendedName>
</protein>